<dbReference type="Proteomes" id="UP000631114">
    <property type="component" value="Unassembled WGS sequence"/>
</dbReference>
<name>A0A835IV40_9MAGN</name>
<evidence type="ECO:0000313" key="2">
    <source>
        <dbReference type="Proteomes" id="UP000631114"/>
    </source>
</evidence>
<sequence length="82" mass="9453">MSAKVRQQATNRSYVEDSSCLEAVSTVKRNNSWVVVLFEHLGIEYQELAHILKNRHKRVEGICVELDGRIADRRAEFVPARQ</sequence>
<protein>
    <submittedName>
        <fullName evidence="1">Uncharacterized protein</fullName>
    </submittedName>
</protein>
<reference evidence="1 2" key="1">
    <citation type="submission" date="2020-10" db="EMBL/GenBank/DDBJ databases">
        <title>The Coptis chinensis genome and diversification of protoberbering-type alkaloids.</title>
        <authorList>
            <person name="Wang B."/>
            <person name="Shu S."/>
            <person name="Song C."/>
            <person name="Liu Y."/>
        </authorList>
    </citation>
    <scope>NUCLEOTIDE SEQUENCE [LARGE SCALE GENOMIC DNA]</scope>
    <source>
        <strain evidence="1">HL-2020</strain>
        <tissue evidence="1">Leaf</tissue>
    </source>
</reference>
<dbReference type="OrthoDB" id="438939at2759"/>
<organism evidence="1 2">
    <name type="scientific">Coptis chinensis</name>
    <dbReference type="NCBI Taxonomy" id="261450"/>
    <lineage>
        <taxon>Eukaryota</taxon>
        <taxon>Viridiplantae</taxon>
        <taxon>Streptophyta</taxon>
        <taxon>Embryophyta</taxon>
        <taxon>Tracheophyta</taxon>
        <taxon>Spermatophyta</taxon>
        <taxon>Magnoliopsida</taxon>
        <taxon>Ranunculales</taxon>
        <taxon>Ranunculaceae</taxon>
        <taxon>Coptidoideae</taxon>
        <taxon>Coptis</taxon>
    </lineage>
</organism>
<keyword evidence="2" id="KW-1185">Reference proteome</keyword>
<evidence type="ECO:0000313" key="1">
    <source>
        <dbReference type="EMBL" id="KAF9624661.1"/>
    </source>
</evidence>
<accession>A0A835IV40</accession>
<dbReference type="AlphaFoldDB" id="A0A835IV40"/>
<proteinExistence type="predicted"/>
<gene>
    <name evidence="1" type="ORF">IFM89_012838</name>
</gene>
<comment type="caution">
    <text evidence="1">The sequence shown here is derived from an EMBL/GenBank/DDBJ whole genome shotgun (WGS) entry which is preliminary data.</text>
</comment>
<dbReference type="EMBL" id="JADFTS010000001">
    <property type="protein sequence ID" value="KAF9624661.1"/>
    <property type="molecule type" value="Genomic_DNA"/>
</dbReference>